<dbReference type="AlphaFoldDB" id="A0AAC9KEP0"/>
<dbReference type="EMBL" id="CP018191">
    <property type="protein sequence ID" value="APH54863.1"/>
    <property type="molecule type" value="Genomic_DNA"/>
</dbReference>
<proteinExistence type="predicted"/>
<accession>A0AAC9KEP0</accession>
<reference evidence="2" key="1">
    <citation type="submission" date="2016-11" db="EMBL/GenBank/DDBJ databases">
        <title>Comparative genomic and phenotypic analysis of Granulibacter bethesdensis clinical isolates from patients with chronic granulomatous disease.</title>
        <authorList>
            <person name="Zarember K.A."/>
            <person name="Porcella S.F."/>
            <person name="Chu J."/>
            <person name="Ding L."/>
            <person name="Dahlstrom E."/>
            <person name="Barbian K."/>
            <person name="Martens C."/>
            <person name="Sykora L."/>
            <person name="Kramer S."/>
            <person name="Pettinato A.M."/>
            <person name="Hong H."/>
            <person name="Wald G."/>
            <person name="Berg L.J."/>
            <person name="Rogge L.S."/>
            <person name="Greenberg D.E."/>
            <person name="Falcone E.L."/>
            <person name="Neves J.F."/>
            <person name="Simoes M.J."/>
            <person name="Casal M."/>
            <person name="Rodriguez-Lopez F.C."/>
            <person name="Zelazny A."/>
            <person name="Gallin J.I."/>
            <person name="Holland S.M."/>
        </authorList>
    </citation>
    <scope>NUCLEOTIDE SEQUENCE [LARGE SCALE GENOMIC DNA]</scope>
    <source>
        <strain evidence="2">NIH9.1</strain>
    </source>
</reference>
<dbReference type="Proteomes" id="UP000182373">
    <property type="component" value="Chromosome"/>
</dbReference>
<dbReference type="RefSeq" id="WP_072572805.1">
    <property type="nucleotide sequence ID" value="NZ_CP018191.1"/>
</dbReference>
<evidence type="ECO:0000313" key="1">
    <source>
        <dbReference type="EMBL" id="APH54863.1"/>
    </source>
</evidence>
<name>A0AAC9KEP0_9PROT</name>
<organism evidence="1 2">
    <name type="scientific">Granulibacter bethesdensis</name>
    <dbReference type="NCBI Taxonomy" id="364410"/>
    <lineage>
        <taxon>Bacteria</taxon>
        <taxon>Pseudomonadati</taxon>
        <taxon>Pseudomonadota</taxon>
        <taxon>Alphaproteobacteria</taxon>
        <taxon>Acetobacterales</taxon>
        <taxon>Acetobacteraceae</taxon>
        <taxon>Granulibacter</taxon>
    </lineage>
</organism>
<protein>
    <submittedName>
        <fullName evidence="1">Phage-related protein</fullName>
    </submittedName>
</protein>
<dbReference type="Pfam" id="PF11863">
    <property type="entry name" value="DUF3383"/>
    <property type="match status" value="1"/>
</dbReference>
<evidence type="ECO:0000313" key="2">
    <source>
        <dbReference type="Proteomes" id="UP000182373"/>
    </source>
</evidence>
<gene>
    <name evidence="1" type="ORF">GbCGDNIH9_1574</name>
</gene>
<sequence length="358" mass="38503">MANLDRLVTVNIALQSASVNTQGFSDMLIVLKSTTSLPRTGIITSASDLLSAPYSLTATHPAYLAAADAFSVTPHVSQIYIGFWDGSSQNETLTTALSAMKTSDNSWYGLILPSRDKNTILEAAAWTEANGKLFGTAIAETDALDSSKTTDTLSLLKAGNYFRTFCFYHAAAATDFPDAAVMSKMFTLYPGQESWANCTLPGVSADTLGEGQSSAVRGKNGNTFESFRNVTITQGGKTTGGEWIDVIRFRDWLQEEIKTSVFQLMVDNRIPYTDQGILMVKSKVQAALDLGVRRGGIAPPELDGDNNPIPSYTISVPLSANISANTKASRVLRDISFRARLAGAVHLVQINGTLSYTI</sequence>
<dbReference type="InterPro" id="IPR021808">
    <property type="entry name" value="DUF3383"/>
</dbReference>